<evidence type="ECO:0000313" key="3">
    <source>
        <dbReference type="Proteomes" id="UP000309174"/>
    </source>
</evidence>
<dbReference type="OrthoDB" id="3480868at2"/>
<dbReference type="AlphaFoldDB" id="A0A5C4JH67"/>
<dbReference type="EMBL" id="VCKW01000021">
    <property type="protein sequence ID" value="TMR05544.1"/>
    <property type="molecule type" value="Genomic_DNA"/>
</dbReference>
<dbReference type="Pfam" id="PF24696">
    <property type="entry name" value="UGSC"/>
    <property type="match status" value="1"/>
</dbReference>
<comment type="caution">
    <text evidence="2">The sequence shown here is derived from an EMBL/GenBank/DDBJ whole genome shotgun (WGS) entry which is preliminary data.</text>
</comment>
<dbReference type="Proteomes" id="UP000309174">
    <property type="component" value="Unassembled WGS sequence"/>
</dbReference>
<gene>
    <name evidence="2" type="ORF">ETD83_06365</name>
</gene>
<reference evidence="2 3" key="1">
    <citation type="submission" date="2019-05" db="EMBL/GenBank/DDBJ databases">
        <title>Draft genome sequence of Actinomadura sp. 14C53.</title>
        <authorList>
            <person name="Saricaoglu S."/>
            <person name="Isik K."/>
        </authorList>
    </citation>
    <scope>NUCLEOTIDE SEQUENCE [LARGE SCALE GENOMIC DNA]</scope>
    <source>
        <strain evidence="2 3">14C53</strain>
    </source>
</reference>
<sequence>MTISVYDPRGYPPKVEGRSLAPRLESLDGKVVYLVIAPFDNTDVFMERLAAWFKENRPQVETRIVATEAFGQDSPAMRAEIEASGDAAVVGLGL</sequence>
<dbReference type="InterPro" id="IPR057767">
    <property type="entry name" value="UGSC-like_dom"/>
</dbReference>
<proteinExistence type="predicted"/>
<feature type="domain" description="UGSC-like" evidence="1">
    <location>
        <begin position="5"/>
        <end position="93"/>
    </location>
</feature>
<evidence type="ECO:0000259" key="1">
    <source>
        <dbReference type="Pfam" id="PF24696"/>
    </source>
</evidence>
<dbReference type="RefSeq" id="WP_138644113.1">
    <property type="nucleotide sequence ID" value="NZ_VCKW01000021.1"/>
</dbReference>
<organism evidence="2 3">
    <name type="scientific">Actinomadura soli</name>
    <dbReference type="NCBI Taxonomy" id="2508997"/>
    <lineage>
        <taxon>Bacteria</taxon>
        <taxon>Bacillati</taxon>
        <taxon>Actinomycetota</taxon>
        <taxon>Actinomycetes</taxon>
        <taxon>Streptosporangiales</taxon>
        <taxon>Thermomonosporaceae</taxon>
        <taxon>Actinomadura</taxon>
    </lineage>
</organism>
<name>A0A5C4JH67_9ACTN</name>
<protein>
    <recommendedName>
        <fullName evidence="1">UGSC-like domain-containing protein</fullName>
    </recommendedName>
</protein>
<keyword evidence="3" id="KW-1185">Reference proteome</keyword>
<accession>A0A5C4JH67</accession>
<evidence type="ECO:0000313" key="2">
    <source>
        <dbReference type="EMBL" id="TMR05544.1"/>
    </source>
</evidence>